<protein>
    <recommendedName>
        <fullName evidence="4">Lipoprotein</fullName>
    </recommendedName>
</protein>
<comment type="caution">
    <text evidence="2">The sequence shown here is derived from an EMBL/GenBank/DDBJ whole genome shotgun (WGS) entry which is preliminary data.</text>
</comment>
<evidence type="ECO:0000313" key="2">
    <source>
        <dbReference type="EMBL" id="TDX83265.1"/>
    </source>
</evidence>
<dbReference type="EMBL" id="SOEO01000003">
    <property type="protein sequence ID" value="TDX83265.1"/>
    <property type="molecule type" value="Genomic_DNA"/>
</dbReference>
<proteinExistence type="predicted"/>
<reference evidence="2 3" key="1">
    <citation type="submission" date="2019-03" db="EMBL/GenBank/DDBJ databases">
        <title>Genomic Encyclopedia of Type Strains, Phase III (KMG-III): the genomes of soil and plant-associated and newly described type strains.</title>
        <authorList>
            <person name="Whitman W."/>
        </authorList>
    </citation>
    <scope>NUCLEOTIDE SEQUENCE [LARGE SCALE GENOMIC DNA]</scope>
    <source>
        <strain evidence="2 3">CGMCC 1.12802</strain>
    </source>
</reference>
<organism evidence="2 3">
    <name type="scientific">Epilithonimonas xixisoli</name>
    <dbReference type="NCBI Taxonomy" id="1476462"/>
    <lineage>
        <taxon>Bacteria</taxon>
        <taxon>Pseudomonadati</taxon>
        <taxon>Bacteroidota</taxon>
        <taxon>Flavobacteriia</taxon>
        <taxon>Flavobacteriales</taxon>
        <taxon>Weeksellaceae</taxon>
        <taxon>Chryseobacterium group</taxon>
        <taxon>Epilithonimonas</taxon>
    </lineage>
</organism>
<sequence length="216" mass="24642">MKNLILIFCVFIISSCKKENDKSTINSTTSQDSLSVKTDRDSSSLDQDLNTIDNIKSAYQLTNSQLLGKKLDSVSFEYDCDESSGTVVFYSDQNDLKAIKHSYAEHSHFSSVDQYFINDNQPYFIFQTETVWSFDGGTTEKPETKDDVTEKRFYIINEKATQCLEKKYILKSNSSNNPKSENVPNKELKNCSVADLQKTFDLLMKHKNRKGNGKCL</sequence>
<evidence type="ECO:0000256" key="1">
    <source>
        <dbReference type="SAM" id="MobiDB-lite"/>
    </source>
</evidence>
<dbReference type="PROSITE" id="PS51257">
    <property type="entry name" value="PROKAR_LIPOPROTEIN"/>
    <property type="match status" value="1"/>
</dbReference>
<dbReference type="Proteomes" id="UP000295313">
    <property type="component" value="Unassembled WGS sequence"/>
</dbReference>
<evidence type="ECO:0008006" key="4">
    <source>
        <dbReference type="Google" id="ProtNLM"/>
    </source>
</evidence>
<gene>
    <name evidence="2" type="ORF">B0I22_3345</name>
</gene>
<feature type="compositionally biased region" description="Polar residues" evidence="1">
    <location>
        <begin position="23"/>
        <end position="36"/>
    </location>
</feature>
<name>A0A4R8IEM6_9FLAO</name>
<accession>A0A4R8IEM6</accession>
<dbReference type="AlphaFoldDB" id="A0A4R8IEM6"/>
<keyword evidence="3" id="KW-1185">Reference proteome</keyword>
<dbReference type="OrthoDB" id="853657at2"/>
<dbReference type="RefSeq" id="WP_133946431.1">
    <property type="nucleotide sequence ID" value="NZ_SOEO01000003.1"/>
</dbReference>
<evidence type="ECO:0000313" key="3">
    <source>
        <dbReference type="Proteomes" id="UP000295313"/>
    </source>
</evidence>
<feature type="region of interest" description="Disordered" evidence="1">
    <location>
        <begin position="21"/>
        <end position="44"/>
    </location>
</feature>